<dbReference type="GO" id="GO:0016887">
    <property type="term" value="F:ATP hydrolysis activity"/>
    <property type="evidence" value="ECO:0007669"/>
    <property type="project" value="InterPro"/>
</dbReference>
<feature type="transmembrane region" description="Helical" evidence="11">
    <location>
        <begin position="301"/>
        <end position="324"/>
    </location>
</feature>
<accession>A0A1D2ML69</accession>
<dbReference type="Pfam" id="PF23321">
    <property type="entry name" value="R1_ABCA1"/>
    <property type="match status" value="1"/>
</dbReference>
<keyword evidence="3" id="KW-0813">Transport</keyword>
<gene>
    <name evidence="13" type="ORF">Ocin01_12954</name>
</gene>
<feature type="transmembrane region" description="Helical" evidence="11">
    <location>
        <begin position="1256"/>
        <end position="1277"/>
    </location>
</feature>
<reference evidence="13 14" key="1">
    <citation type="journal article" date="2016" name="Genome Biol. Evol.">
        <title>Gene Family Evolution Reflects Adaptation to Soil Environmental Stressors in the Genome of the Collembolan Orchesella cincta.</title>
        <authorList>
            <person name="Faddeeva-Vakhrusheva A."/>
            <person name="Derks M.F."/>
            <person name="Anvar S.Y."/>
            <person name="Agamennone V."/>
            <person name="Suring W."/>
            <person name="Smit S."/>
            <person name="van Straalen N.M."/>
            <person name="Roelofs D."/>
        </authorList>
    </citation>
    <scope>NUCLEOTIDE SEQUENCE [LARGE SCALE GENOMIC DNA]</scope>
    <source>
        <tissue evidence="13">Mixed pool</tissue>
    </source>
</reference>
<feature type="region of interest" description="Disordered" evidence="10">
    <location>
        <begin position="485"/>
        <end position="508"/>
    </location>
</feature>
<dbReference type="InterPro" id="IPR056264">
    <property type="entry name" value="R2_ABCA1-4-like"/>
</dbReference>
<evidence type="ECO:0000256" key="8">
    <source>
        <dbReference type="ARBA" id="ARBA00022989"/>
    </source>
</evidence>
<dbReference type="PANTHER" id="PTHR19229:SF209">
    <property type="entry name" value="ATP-BINDING CASSETTE SUB-FAMILY A MEMBER 5 ISOFORM X1"/>
    <property type="match status" value="1"/>
</dbReference>
<dbReference type="GO" id="GO:0005524">
    <property type="term" value="F:ATP binding"/>
    <property type="evidence" value="ECO:0007669"/>
    <property type="project" value="UniProtKB-KW"/>
</dbReference>
<feature type="transmembrane region" description="Helical" evidence="11">
    <location>
        <begin position="367"/>
        <end position="388"/>
    </location>
</feature>
<dbReference type="InterPro" id="IPR003439">
    <property type="entry name" value="ABC_transporter-like_ATP-bd"/>
</dbReference>
<dbReference type="FunFam" id="3.40.50.300:FF:000436">
    <property type="entry name" value="ATP binding cassette subfamily A member 9"/>
    <property type="match status" value="1"/>
</dbReference>
<dbReference type="PROSITE" id="PS00211">
    <property type="entry name" value="ABC_TRANSPORTER_1"/>
    <property type="match status" value="1"/>
</dbReference>
<feature type="transmembrane region" description="Helical" evidence="11">
    <location>
        <begin position="1062"/>
        <end position="1084"/>
    </location>
</feature>
<evidence type="ECO:0000256" key="11">
    <source>
        <dbReference type="SAM" id="Phobius"/>
    </source>
</evidence>
<comment type="caution">
    <text evidence="13">The sequence shown here is derived from an EMBL/GenBank/DDBJ whole genome shotgun (WGS) entry which is preliminary data.</text>
</comment>
<keyword evidence="4 11" id="KW-0812">Transmembrane</keyword>
<dbReference type="GO" id="GO:0005319">
    <property type="term" value="F:lipid transporter activity"/>
    <property type="evidence" value="ECO:0007669"/>
    <property type="project" value="TreeGrafter"/>
</dbReference>
<dbReference type="InterPro" id="IPR027417">
    <property type="entry name" value="P-loop_NTPase"/>
</dbReference>
<dbReference type="InterPro" id="IPR017871">
    <property type="entry name" value="ABC_transporter-like_CS"/>
</dbReference>
<keyword evidence="9 11" id="KW-0472">Membrane</keyword>
<dbReference type="SMART" id="SM00382">
    <property type="entry name" value="AAA"/>
    <property type="match status" value="1"/>
</dbReference>
<dbReference type="EMBL" id="LJIJ01000927">
    <property type="protein sequence ID" value="ODM93723.1"/>
    <property type="molecule type" value="Genomic_DNA"/>
</dbReference>
<feature type="transmembrane region" description="Helical" evidence="11">
    <location>
        <begin position="1104"/>
        <end position="1131"/>
    </location>
</feature>
<evidence type="ECO:0000256" key="7">
    <source>
        <dbReference type="ARBA" id="ARBA00022840"/>
    </source>
</evidence>
<feature type="compositionally biased region" description="Polar residues" evidence="10">
    <location>
        <begin position="844"/>
        <end position="855"/>
    </location>
</feature>
<evidence type="ECO:0000313" key="14">
    <source>
        <dbReference type="Proteomes" id="UP000094527"/>
    </source>
</evidence>
<organism evidence="13 14">
    <name type="scientific">Orchesella cincta</name>
    <name type="common">Springtail</name>
    <name type="synonym">Podura cincta</name>
    <dbReference type="NCBI Taxonomy" id="48709"/>
    <lineage>
        <taxon>Eukaryota</taxon>
        <taxon>Metazoa</taxon>
        <taxon>Ecdysozoa</taxon>
        <taxon>Arthropoda</taxon>
        <taxon>Hexapoda</taxon>
        <taxon>Collembola</taxon>
        <taxon>Entomobryomorpha</taxon>
        <taxon>Entomobryoidea</taxon>
        <taxon>Orchesellidae</taxon>
        <taxon>Orchesellinae</taxon>
        <taxon>Orchesella</taxon>
    </lineage>
</organism>
<evidence type="ECO:0000256" key="10">
    <source>
        <dbReference type="SAM" id="MobiDB-lite"/>
    </source>
</evidence>
<dbReference type="CDD" id="cd03263">
    <property type="entry name" value="ABC_subfamily_A"/>
    <property type="match status" value="2"/>
</dbReference>
<dbReference type="OrthoDB" id="8061355at2759"/>
<name>A0A1D2ML69_ORCCI</name>
<feature type="transmembrane region" description="Helical" evidence="11">
    <location>
        <begin position="256"/>
        <end position="281"/>
    </location>
</feature>
<comment type="similarity">
    <text evidence="2">Belongs to the ABC transporter superfamily. ABCA family.</text>
</comment>
<feature type="transmembrane region" description="Helical" evidence="11">
    <location>
        <begin position="336"/>
        <end position="361"/>
    </location>
</feature>
<evidence type="ECO:0000256" key="4">
    <source>
        <dbReference type="ARBA" id="ARBA00022692"/>
    </source>
</evidence>
<feature type="transmembrane region" description="Helical" evidence="11">
    <location>
        <begin position="42"/>
        <end position="60"/>
    </location>
</feature>
<dbReference type="SUPFAM" id="SSF52540">
    <property type="entry name" value="P-loop containing nucleoside triphosphate hydrolases"/>
    <property type="match status" value="2"/>
</dbReference>
<dbReference type="Gene3D" id="3.40.50.300">
    <property type="entry name" value="P-loop containing nucleotide triphosphate hydrolases"/>
    <property type="match status" value="2"/>
</dbReference>
<dbReference type="InterPro" id="IPR003593">
    <property type="entry name" value="AAA+_ATPase"/>
</dbReference>
<feature type="transmembrane region" description="Helical" evidence="11">
    <location>
        <begin position="436"/>
        <end position="457"/>
    </location>
</feature>
<dbReference type="InterPro" id="IPR026082">
    <property type="entry name" value="ABCA"/>
</dbReference>
<evidence type="ECO:0000256" key="5">
    <source>
        <dbReference type="ARBA" id="ARBA00022737"/>
    </source>
</evidence>
<dbReference type="Pfam" id="PF00005">
    <property type="entry name" value="ABC_tran"/>
    <property type="match status" value="2"/>
</dbReference>
<evidence type="ECO:0000256" key="1">
    <source>
        <dbReference type="ARBA" id="ARBA00004141"/>
    </source>
</evidence>
<keyword evidence="5" id="KW-0677">Repeat</keyword>
<dbReference type="Pfam" id="PF12698">
    <property type="entry name" value="ABC2_membrane_3"/>
    <property type="match status" value="2"/>
</dbReference>
<feature type="transmembrane region" description="Helical" evidence="11">
    <location>
        <begin position="1143"/>
        <end position="1167"/>
    </location>
</feature>
<dbReference type="PANTHER" id="PTHR19229">
    <property type="entry name" value="ATP-BINDING CASSETTE TRANSPORTER SUBFAMILY A ABCA"/>
    <property type="match status" value="1"/>
</dbReference>
<dbReference type="STRING" id="48709.A0A1D2ML69"/>
<feature type="domain" description="ABC transporter" evidence="12">
    <location>
        <begin position="522"/>
        <end position="754"/>
    </location>
</feature>
<dbReference type="OMA" id="DIAFKYW"/>
<evidence type="ECO:0000256" key="3">
    <source>
        <dbReference type="ARBA" id="ARBA00022448"/>
    </source>
</evidence>
<evidence type="ECO:0000256" key="6">
    <source>
        <dbReference type="ARBA" id="ARBA00022741"/>
    </source>
</evidence>
<dbReference type="FunFam" id="3.40.50.300:FF:000335">
    <property type="entry name" value="ATP binding cassette subfamily A member 5"/>
    <property type="match status" value="1"/>
</dbReference>
<feature type="transmembrane region" description="Helical" evidence="11">
    <location>
        <begin position="1207"/>
        <end position="1230"/>
    </location>
</feature>
<evidence type="ECO:0000256" key="9">
    <source>
        <dbReference type="ARBA" id="ARBA00023136"/>
    </source>
</evidence>
<proteinExistence type="inferred from homology"/>
<feature type="region of interest" description="Disordered" evidence="10">
    <location>
        <begin position="840"/>
        <end position="870"/>
    </location>
</feature>
<evidence type="ECO:0000256" key="2">
    <source>
        <dbReference type="ARBA" id="ARBA00008869"/>
    </source>
</evidence>
<feature type="transmembrane region" description="Helical" evidence="11">
    <location>
        <begin position="906"/>
        <end position="926"/>
    </location>
</feature>
<protein>
    <submittedName>
        <fullName evidence="13">ATP-binding cassette sub-family A member 5</fullName>
    </submittedName>
</protein>
<dbReference type="GO" id="GO:0005886">
    <property type="term" value="C:plasma membrane"/>
    <property type="evidence" value="ECO:0007669"/>
    <property type="project" value="UniProtKB-ARBA"/>
</dbReference>
<feature type="domain" description="ABC transporter" evidence="12">
    <location>
        <begin position="1360"/>
        <end position="1592"/>
    </location>
</feature>
<keyword evidence="8 11" id="KW-1133">Transmembrane helix</keyword>
<dbReference type="PROSITE" id="PS50893">
    <property type="entry name" value="ABC_TRANSPORTER_2"/>
    <property type="match status" value="2"/>
</dbReference>
<sequence length="1684" mass="187421">MAVEEQEDINTFSKGVVGFWTQTRLLIEKNWKCRLRTDKKKLFGEIFFPVLYLFLLSFLVRTQPSTEYPAQKEPDSNPMNILLGLRIDTGSTERVISVVPNTTETQELCELMQKIWKRKMMTPPILNFKYYATVKELEDAHNLETGIDLAIVFSEGGNKTSFNYTIMYDPATPLSPPRPSQKTSSLSTCRSNTGTMLESPGTCPVNGYFYSGFLALQYLVDQAILTSSVSSGSAIIPDVYMQNYPKQEFREGMSPFLRAVIPLYSVMPMAQLINSLLVLIVTEKEDRIKDGFRMIGVSDGAYWLSWFSVYSVILGILSFLYTLVMQLTSVIRHTNGILLFLIFFLFGLSVITFAFALTPFFHKPKTAGIVGTLIMQCCGMLFMLQTFLQSADAFMIPLRLISSVAFTTALDEACAHEYSGGIGFSDLLPNRKGARILYSLIFICFDIIFYGLIAVYLDNVIPNEYGARKHPLFCFKWSFWRGRDEKSDGYRRSSLSEEGLDENRDDPNVERVPASMIGKEAIRIKNVHKTYTSMFGATSVQAVKGISLDIYKSQITAILGKQKRRSIITGLVPPTKGTAVVFGMDTSDPCDLDRLRKITGVCLQSDLHFASLTVAEHLELYGKLRGLNGDALSQEISTIMEELKLTEKASTRAANLSGGQKRKLSVGNALVGDPKIILLDEPSAGVDPVSRRHLWSLLKRKKEGRVILLTTHFLDEADFLADRKAIIHDGVLKCHGSSLFLKNRFGVGYHLTIETEGRFQIEHCDTIVEKWAPDALGSKKVIGKEIKYCLPHSDVNVFAELFSDLETLMAAQDSPFKSYGVSMTTLEEVFLKISSDTWEERHNTSPSSATNTNGLNDDRSENENGTIGEECNLIPDQSEMNISLVDSMKALCLVRIRRLIRSPQSMFFMIVMPSLLVAVGLALMRAQELVLKDTLMSFDNPKAIYSEGSQLRVAISGEPPTPEFSNLFKSEGFDTLQYSGIYSDLLKPDLVDPGTMAALNVSDASTSSSTNLRINGTFLHSPPIMLNMLSQYYQKKALENISVSANMNPFSAKRNVFDTASLYAAFLIGPSFTFPAVGMVMELVKDREIRARNHLRVNGVSFGLYFSSVFLVFGLLSVIVIAMQIGLIYIYALPAFMNPYAMIVSVFLLLFFIPSCLLFSTAVSYFFDRLESAQSIFSPISSWAGTLFGIAIIIMDGLSSVSGSKHVLISHSIFSALNVFYIPFGVFYWINKKYILCSILDNCDELGFKDYLSPEIVIMAVCLIVQIPIFVVLVLVADIVKNEGSIGSAIKSIFTRNASRIHASNSESNGDGESLTGESIDDEDVNNEKIRVSNILNGTDPIDNSVVVVQNLKKTYRPNVSLKDRCKKREAEGQQALKGINFVVEKGEVFGLLGHNGAGKTTAMRIIIAEEGADTGRVRLCGTDIHSSYSDAFLTLGYCAQHDPLWENITLREHLELYAVVRGIPKERRTRLINHFLTGLQIGEHADKKAAELSGGTKRKLSYGISMLGAPSIVLLDEPSTGMDPQSKRFLWNTVLGTFKDSRGAILVTHSLEEAEILSTRIAILAKGSIICIGSPQHLKSKYGTGYTLEIKLKSSPQDYANNSSEDRFAFVKDHFPDSKVNEVFDDKGVFALTTASVQSISRTFSLLEQLKKQYDIEEYSFSQTTLEQIFLLFAKENEDNDNE</sequence>
<keyword evidence="14" id="KW-1185">Reference proteome</keyword>
<evidence type="ECO:0000259" key="12">
    <source>
        <dbReference type="PROSITE" id="PS50893"/>
    </source>
</evidence>
<evidence type="ECO:0000313" key="13">
    <source>
        <dbReference type="EMBL" id="ODM93723.1"/>
    </source>
</evidence>
<comment type="subcellular location">
    <subcellularLocation>
        <location evidence="1">Membrane</location>
        <topology evidence="1">Multi-pass membrane protein</topology>
    </subcellularLocation>
</comment>
<dbReference type="InterPro" id="IPR013525">
    <property type="entry name" value="ABC2_TM"/>
</dbReference>
<dbReference type="GO" id="GO:0140359">
    <property type="term" value="F:ABC-type transporter activity"/>
    <property type="evidence" value="ECO:0007669"/>
    <property type="project" value="InterPro"/>
</dbReference>
<dbReference type="Proteomes" id="UP000094527">
    <property type="component" value="Unassembled WGS sequence"/>
</dbReference>
<keyword evidence="6" id="KW-0547">Nucleotide-binding</keyword>
<feature type="transmembrane region" description="Helical" evidence="11">
    <location>
        <begin position="1173"/>
        <end position="1195"/>
    </location>
</feature>
<keyword evidence="7 13" id="KW-0067">ATP-binding</keyword>